<proteinExistence type="predicted"/>
<reference evidence="2" key="1">
    <citation type="submission" date="2016-11" db="UniProtKB">
        <authorList>
            <consortium name="WormBaseParasite"/>
        </authorList>
    </citation>
    <scope>IDENTIFICATION</scope>
    <source>
        <strain evidence="2">KR3021</strain>
    </source>
</reference>
<dbReference type="Proteomes" id="UP000095286">
    <property type="component" value="Unplaced"/>
</dbReference>
<accession>A0AC35TN71</accession>
<evidence type="ECO:0000313" key="2">
    <source>
        <dbReference type="WBParaSite" id="RSKR_0000256700.1"/>
    </source>
</evidence>
<dbReference type="WBParaSite" id="RSKR_0000256700.1">
    <property type="protein sequence ID" value="RSKR_0000256700.1"/>
    <property type="gene ID" value="RSKR_0000256700"/>
</dbReference>
<sequence>MGERKGQLKYYPPDFDYKKHSSLNAYHGTHALRERAKKIKQGILVIRFEMPYNIWCAGCESHVAMGVRFNAEKKKVGKYYTTPIFEFDMKCMYCDTHYVIRTDPKNFDYAIVSGARRQEKRFDPSEIANLEPVDREMGQKLDNDAMLKLQHVHDDKKKSETNDKRLSVLKKSKDPFKDDFRVNSLARLEFRTEKEKIKSLAEADIGFRSSIGLGNVKLADETPEIVEMTKKLMRGRSFAQAYQPEAGSSKSSLQKMIQSSTSIAKKRTKVELNSQKKLLLSVIKPKPTLKSNVSK</sequence>
<protein>
    <submittedName>
        <fullName evidence="2">Coiled-coil domain-containing protein 130 homolog</fullName>
    </submittedName>
</protein>
<organism evidence="1 2">
    <name type="scientific">Rhabditophanes sp. KR3021</name>
    <dbReference type="NCBI Taxonomy" id="114890"/>
    <lineage>
        <taxon>Eukaryota</taxon>
        <taxon>Metazoa</taxon>
        <taxon>Ecdysozoa</taxon>
        <taxon>Nematoda</taxon>
        <taxon>Chromadorea</taxon>
        <taxon>Rhabditida</taxon>
        <taxon>Tylenchina</taxon>
        <taxon>Panagrolaimomorpha</taxon>
        <taxon>Strongyloidoidea</taxon>
        <taxon>Alloionematidae</taxon>
        <taxon>Rhabditophanes</taxon>
    </lineage>
</organism>
<name>A0AC35TN71_9BILA</name>
<evidence type="ECO:0000313" key="1">
    <source>
        <dbReference type="Proteomes" id="UP000095286"/>
    </source>
</evidence>